<reference evidence="1 2" key="1">
    <citation type="journal article" date="2022" name="Genome Biol. Evol.">
        <title>The Spruce Budworm Genome: Reconstructing the Evolutionary History of Antifreeze Proteins.</title>
        <authorList>
            <person name="Beliveau C."/>
            <person name="Gagne P."/>
            <person name="Picq S."/>
            <person name="Vernygora O."/>
            <person name="Keeling C.I."/>
            <person name="Pinkney K."/>
            <person name="Doucet D."/>
            <person name="Wen F."/>
            <person name="Johnston J.S."/>
            <person name="Maaroufi H."/>
            <person name="Boyle B."/>
            <person name="Laroche J."/>
            <person name="Dewar K."/>
            <person name="Juretic N."/>
            <person name="Blackburn G."/>
            <person name="Nisole A."/>
            <person name="Brunet B."/>
            <person name="Brandao M."/>
            <person name="Lumley L."/>
            <person name="Duan J."/>
            <person name="Quan G."/>
            <person name="Lucarotti C.J."/>
            <person name="Roe A.D."/>
            <person name="Sperling F.A.H."/>
            <person name="Levesque R.C."/>
            <person name="Cusson M."/>
        </authorList>
    </citation>
    <scope>NUCLEOTIDE SEQUENCE [LARGE SCALE GENOMIC DNA]</scope>
    <source>
        <strain evidence="1">Glfc:IPQL:Cfum</strain>
    </source>
</reference>
<name>A0ACC0KZQ8_CHOFU</name>
<organism evidence="1 2">
    <name type="scientific">Choristoneura fumiferana</name>
    <name type="common">Spruce budworm moth</name>
    <name type="synonym">Archips fumiferana</name>
    <dbReference type="NCBI Taxonomy" id="7141"/>
    <lineage>
        <taxon>Eukaryota</taxon>
        <taxon>Metazoa</taxon>
        <taxon>Ecdysozoa</taxon>
        <taxon>Arthropoda</taxon>
        <taxon>Hexapoda</taxon>
        <taxon>Insecta</taxon>
        <taxon>Pterygota</taxon>
        <taxon>Neoptera</taxon>
        <taxon>Endopterygota</taxon>
        <taxon>Lepidoptera</taxon>
        <taxon>Glossata</taxon>
        <taxon>Ditrysia</taxon>
        <taxon>Tortricoidea</taxon>
        <taxon>Tortricidae</taxon>
        <taxon>Tortricinae</taxon>
        <taxon>Choristoneura</taxon>
    </lineage>
</organism>
<keyword evidence="2" id="KW-1185">Reference proteome</keyword>
<evidence type="ECO:0000313" key="1">
    <source>
        <dbReference type="EMBL" id="KAI8441599.1"/>
    </source>
</evidence>
<dbReference type="EMBL" id="CM046127">
    <property type="protein sequence ID" value="KAI8441599.1"/>
    <property type="molecule type" value="Genomic_DNA"/>
</dbReference>
<comment type="caution">
    <text evidence="1">The sequence shown here is derived from an EMBL/GenBank/DDBJ whole genome shotgun (WGS) entry which is preliminary data.</text>
</comment>
<protein>
    <submittedName>
        <fullName evidence="1">Uncharacterized protein</fullName>
    </submittedName>
</protein>
<evidence type="ECO:0000313" key="2">
    <source>
        <dbReference type="Proteomes" id="UP001064048"/>
    </source>
</evidence>
<accession>A0ACC0KZQ8</accession>
<sequence length="221" mass="25047">MSDSDIEIKKIAPMKPVKKPPKSPTETILKSQEKKITTKSMIHEALNELKTRKGVSSYAIKKYLETRYNVETEKVNYLIKKTLKSGVEDGSIIQVKGIGASGSFKLAPVKEKAKKPKAKKEKIIEKPTKEKLVKEKIVKEKTKAKSEKVEKKIVKKVTIEKKEGIKKVEKPKMEKKRKMKEVKEKKLKKSATGTPSKKAMIKKRKSIGSIIKPPKMKPKKA</sequence>
<proteinExistence type="predicted"/>
<gene>
    <name evidence="1" type="ORF">MSG28_015167</name>
</gene>
<dbReference type="Proteomes" id="UP001064048">
    <property type="component" value="Chromosome 27"/>
</dbReference>